<dbReference type="EMBL" id="CP097357">
    <property type="protein sequence ID" value="UYV29698.1"/>
    <property type="molecule type" value="Genomic_DNA"/>
</dbReference>
<dbReference type="Proteomes" id="UP001163036">
    <property type="component" value="Plasmid pVP-16-VB00198-1"/>
</dbReference>
<name>A0AA46UPT6_VIBPH</name>
<organism evidence="1 2">
    <name type="scientific">Vibrio parahaemolyticus</name>
    <dbReference type="NCBI Taxonomy" id="670"/>
    <lineage>
        <taxon>Bacteria</taxon>
        <taxon>Pseudomonadati</taxon>
        <taxon>Pseudomonadota</taxon>
        <taxon>Gammaproteobacteria</taxon>
        <taxon>Vibrionales</taxon>
        <taxon>Vibrionaceae</taxon>
        <taxon>Vibrio</taxon>
    </lineage>
</organism>
<gene>
    <name evidence="1" type="ORF">M5598_27350</name>
</gene>
<protein>
    <submittedName>
        <fullName evidence="1">Uncharacterized protein</fullName>
    </submittedName>
</protein>
<geneLocation type="plasmid" evidence="1 2">
    <name>pVP-16-VB00198-1</name>
</geneLocation>
<keyword evidence="1" id="KW-0614">Plasmid</keyword>
<dbReference type="RefSeq" id="WP_258667760.1">
    <property type="nucleotide sequence ID" value="NZ_CP062152.1"/>
</dbReference>
<evidence type="ECO:0000313" key="2">
    <source>
        <dbReference type="Proteomes" id="UP001163036"/>
    </source>
</evidence>
<dbReference type="AlphaFoldDB" id="A0AA46UPT6"/>
<evidence type="ECO:0000313" key="1">
    <source>
        <dbReference type="EMBL" id="UYV29698.1"/>
    </source>
</evidence>
<proteinExistence type="predicted"/>
<reference evidence="1" key="1">
    <citation type="submission" date="2022-05" db="EMBL/GenBank/DDBJ databases">
        <title>Megaplasmid of Vibrio parahaemolyticus.</title>
        <authorList>
            <person name="Strauch E."/>
            <person name="Borowiak M."/>
        </authorList>
    </citation>
    <scope>NUCLEOTIDE SEQUENCE</scope>
    <source>
        <strain evidence="1">16-VB00198</strain>
        <plasmid evidence="1">pVP-16-VB00198-1</plasmid>
    </source>
</reference>
<accession>A0AA46UPT6</accession>
<sequence length="85" mass="9654">MMYNNKITKQLGLSEVKMAFSVARNNTWTNDGKATKAFFEAQGATVKPSRLHGDYDVFVDGKHVAWIFNNKEDQIEFLISKGLIK</sequence>